<evidence type="ECO:0000256" key="4">
    <source>
        <dbReference type="ARBA" id="ARBA00022692"/>
    </source>
</evidence>
<dbReference type="Pfam" id="PF00209">
    <property type="entry name" value="SNF"/>
    <property type="match status" value="1"/>
</dbReference>
<evidence type="ECO:0000256" key="7">
    <source>
        <dbReference type="ARBA" id="ARBA00023136"/>
    </source>
</evidence>
<keyword evidence="4" id="KW-0812">Transmembrane</keyword>
<organism evidence="9 10">
    <name type="scientific">Rhipicephalus sanguineus</name>
    <name type="common">Brown dog tick</name>
    <name type="synonym">Ixodes sanguineus</name>
    <dbReference type="NCBI Taxonomy" id="34632"/>
    <lineage>
        <taxon>Eukaryota</taxon>
        <taxon>Metazoa</taxon>
        <taxon>Ecdysozoa</taxon>
        <taxon>Arthropoda</taxon>
        <taxon>Chelicerata</taxon>
        <taxon>Arachnida</taxon>
        <taxon>Acari</taxon>
        <taxon>Parasitiformes</taxon>
        <taxon>Ixodida</taxon>
        <taxon>Ixodoidea</taxon>
        <taxon>Ixodidae</taxon>
        <taxon>Rhipicephalinae</taxon>
        <taxon>Rhipicephalus</taxon>
        <taxon>Rhipicephalus</taxon>
    </lineage>
</organism>
<protein>
    <submittedName>
        <fullName evidence="9">Uncharacterized protein</fullName>
    </submittedName>
</protein>
<reference evidence="9" key="2">
    <citation type="submission" date="2021-09" db="EMBL/GenBank/DDBJ databases">
        <authorList>
            <person name="Jia N."/>
            <person name="Wang J."/>
            <person name="Shi W."/>
            <person name="Du L."/>
            <person name="Sun Y."/>
            <person name="Zhan W."/>
            <person name="Jiang J."/>
            <person name="Wang Q."/>
            <person name="Zhang B."/>
            <person name="Ji P."/>
            <person name="Sakyi L.B."/>
            <person name="Cui X."/>
            <person name="Yuan T."/>
            <person name="Jiang B."/>
            <person name="Yang W."/>
            <person name="Lam T.T.-Y."/>
            <person name="Chang Q."/>
            <person name="Ding S."/>
            <person name="Wang X."/>
            <person name="Zhu J."/>
            <person name="Ruan X."/>
            <person name="Zhao L."/>
            <person name="Wei J."/>
            <person name="Que T."/>
            <person name="Du C."/>
            <person name="Cheng J."/>
            <person name="Dai P."/>
            <person name="Han X."/>
            <person name="Huang E."/>
            <person name="Gao Y."/>
            <person name="Liu J."/>
            <person name="Shao H."/>
            <person name="Ye R."/>
            <person name="Li L."/>
            <person name="Wei W."/>
            <person name="Wang X."/>
            <person name="Wang C."/>
            <person name="Huo Q."/>
            <person name="Li W."/>
            <person name="Guo W."/>
            <person name="Chen H."/>
            <person name="Chen S."/>
            <person name="Zhou L."/>
            <person name="Zhou L."/>
            <person name="Ni X."/>
            <person name="Tian J."/>
            <person name="Zhou Y."/>
            <person name="Sheng Y."/>
            <person name="Liu T."/>
            <person name="Pan Y."/>
            <person name="Xia L."/>
            <person name="Li J."/>
            <person name="Zhao F."/>
            <person name="Cao W."/>
        </authorList>
    </citation>
    <scope>NUCLEOTIDE SEQUENCE</scope>
    <source>
        <strain evidence="9">Rsan-2018</strain>
        <tissue evidence="9">Larvae</tissue>
    </source>
</reference>
<evidence type="ECO:0000256" key="2">
    <source>
        <dbReference type="ARBA" id="ARBA00006459"/>
    </source>
</evidence>
<keyword evidence="6" id="KW-1133">Transmembrane helix</keyword>
<accession>A0A9D4QE52</accession>
<gene>
    <name evidence="9" type="ORF">HPB52_018866</name>
</gene>
<dbReference type="VEuPathDB" id="VectorBase:RSAN_050791"/>
<dbReference type="GO" id="GO:0005283">
    <property type="term" value="F:amino acid:sodium symporter activity"/>
    <property type="evidence" value="ECO:0007669"/>
    <property type="project" value="TreeGrafter"/>
</dbReference>
<evidence type="ECO:0000256" key="1">
    <source>
        <dbReference type="ARBA" id="ARBA00004141"/>
    </source>
</evidence>
<proteinExistence type="inferred from homology"/>
<dbReference type="EMBL" id="JABSTV010001246">
    <property type="protein sequence ID" value="KAH7976742.1"/>
    <property type="molecule type" value="Genomic_DNA"/>
</dbReference>
<evidence type="ECO:0000256" key="5">
    <source>
        <dbReference type="ARBA" id="ARBA00022847"/>
    </source>
</evidence>
<evidence type="ECO:0000313" key="10">
    <source>
        <dbReference type="Proteomes" id="UP000821837"/>
    </source>
</evidence>
<keyword evidence="3" id="KW-0813">Transport</keyword>
<name>A0A9D4QE52_RHISA</name>
<comment type="subcellular location">
    <subcellularLocation>
        <location evidence="1">Membrane</location>
        <topology evidence="1">Multi-pass membrane protein</topology>
    </subcellularLocation>
</comment>
<evidence type="ECO:0000256" key="8">
    <source>
        <dbReference type="PIRSR" id="PIRSR600175-2"/>
    </source>
</evidence>
<keyword evidence="10" id="KW-1185">Reference proteome</keyword>
<comment type="caution">
    <text evidence="9">The sequence shown here is derived from an EMBL/GenBank/DDBJ whole genome shotgun (WGS) entry which is preliminary data.</text>
</comment>
<dbReference type="GO" id="GO:0005886">
    <property type="term" value="C:plasma membrane"/>
    <property type="evidence" value="ECO:0007669"/>
    <property type="project" value="TreeGrafter"/>
</dbReference>
<dbReference type="GO" id="GO:0089718">
    <property type="term" value="P:amino acid import across plasma membrane"/>
    <property type="evidence" value="ECO:0007669"/>
    <property type="project" value="TreeGrafter"/>
</dbReference>
<dbReference type="Proteomes" id="UP000821837">
    <property type="component" value="Chromosome 10"/>
</dbReference>
<evidence type="ECO:0000313" key="9">
    <source>
        <dbReference type="EMBL" id="KAH7976742.1"/>
    </source>
</evidence>
<keyword evidence="8" id="KW-1015">Disulfide bond</keyword>
<dbReference type="InterPro" id="IPR037272">
    <property type="entry name" value="SNS_sf"/>
</dbReference>
<evidence type="ECO:0000256" key="3">
    <source>
        <dbReference type="ARBA" id="ARBA00022448"/>
    </source>
</evidence>
<comment type="similarity">
    <text evidence="2">Belongs to the sodium:neurotransmitter symporter (SNF) (TC 2.A.22) family.</text>
</comment>
<evidence type="ECO:0000256" key="6">
    <source>
        <dbReference type="ARBA" id="ARBA00022989"/>
    </source>
</evidence>
<keyword evidence="5" id="KW-0769">Symport</keyword>
<dbReference type="SUPFAM" id="SSF161070">
    <property type="entry name" value="SNF-like"/>
    <property type="match status" value="1"/>
</dbReference>
<feature type="disulfide bond" evidence="8">
    <location>
        <begin position="63"/>
        <end position="74"/>
    </location>
</feature>
<reference evidence="9" key="1">
    <citation type="journal article" date="2020" name="Cell">
        <title>Large-Scale Comparative Analyses of Tick Genomes Elucidate Their Genetic Diversity and Vector Capacities.</title>
        <authorList>
            <consortium name="Tick Genome and Microbiome Consortium (TIGMIC)"/>
            <person name="Jia N."/>
            <person name="Wang J."/>
            <person name="Shi W."/>
            <person name="Du L."/>
            <person name="Sun Y."/>
            <person name="Zhan W."/>
            <person name="Jiang J.F."/>
            <person name="Wang Q."/>
            <person name="Zhang B."/>
            <person name="Ji P."/>
            <person name="Bell-Sakyi L."/>
            <person name="Cui X.M."/>
            <person name="Yuan T.T."/>
            <person name="Jiang B.G."/>
            <person name="Yang W.F."/>
            <person name="Lam T.T."/>
            <person name="Chang Q.C."/>
            <person name="Ding S.J."/>
            <person name="Wang X.J."/>
            <person name="Zhu J.G."/>
            <person name="Ruan X.D."/>
            <person name="Zhao L."/>
            <person name="Wei J.T."/>
            <person name="Ye R.Z."/>
            <person name="Que T.C."/>
            <person name="Du C.H."/>
            <person name="Zhou Y.H."/>
            <person name="Cheng J.X."/>
            <person name="Dai P.F."/>
            <person name="Guo W.B."/>
            <person name="Han X.H."/>
            <person name="Huang E.J."/>
            <person name="Li L.F."/>
            <person name="Wei W."/>
            <person name="Gao Y.C."/>
            <person name="Liu J.Z."/>
            <person name="Shao H.Z."/>
            <person name="Wang X."/>
            <person name="Wang C.C."/>
            <person name="Yang T.C."/>
            <person name="Huo Q.B."/>
            <person name="Li W."/>
            <person name="Chen H.Y."/>
            <person name="Chen S.E."/>
            <person name="Zhou L.G."/>
            <person name="Ni X.B."/>
            <person name="Tian J.H."/>
            <person name="Sheng Y."/>
            <person name="Liu T."/>
            <person name="Pan Y.S."/>
            <person name="Xia L.Y."/>
            <person name="Li J."/>
            <person name="Zhao F."/>
            <person name="Cao W.C."/>
        </authorList>
    </citation>
    <scope>NUCLEOTIDE SEQUENCE</scope>
    <source>
        <strain evidence="9">Rsan-2018</strain>
    </source>
</reference>
<dbReference type="PANTHER" id="PTHR11616:SF323">
    <property type="entry name" value="SODIUM-DEPENDENT TRANSPORTER BEDRAGGLED"/>
    <property type="match status" value="1"/>
</dbReference>
<dbReference type="InterPro" id="IPR000175">
    <property type="entry name" value="Na/ntran_symport"/>
</dbReference>
<dbReference type="PANTHER" id="PTHR11616">
    <property type="entry name" value="SODIUM/CHLORIDE DEPENDENT TRANSPORTER"/>
    <property type="match status" value="1"/>
</dbReference>
<dbReference type="AlphaFoldDB" id="A0A9D4QE52"/>
<sequence length="145" mass="16594">MSIGQFRGKGCLEMWTCVPIAKGVGMAMLLKTFVLTAYKAFQDGCLFYYFLQALQDELPWAKCYTWWGASPLNCVERDIGLTRQCQAERMKLYDASVKQPYAPTSNDTLLTVCGHHVTVPTKVYLTQISDQCRETRRHSEYSFLL</sequence>
<keyword evidence="7" id="KW-0472">Membrane</keyword>
<dbReference type="GO" id="GO:0015179">
    <property type="term" value="F:L-amino acid transmembrane transporter activity"/>
    <property type="evidence" value="ECO:0007669"/>
    <property type="project" value="TreeGrafter"/>
</dbReference>